<dbReference type="PANTHER" id="PTHR43908">
    <property type="entry name" value="AT29763P-RELATED"/>
    <property type="match status" value="1"/>
</dbReference>
<dbReference type="CDD" id="cd06257">
    <property type="entry name" value="DnaJ"/>
    <property type="match status" value="1"/>
</dbReference>
<dbReference type="EMBL" id="LXPE01000013">
    <property type="protein sequence ID" value="OBA26808.1"/>
    <property type="molecule type" value="Genomic_DNA"/>
</dbReference>
<gene>
    <name evidence="4" type="ORF">HANVADRAFT_2449</name>
</gene>
<feature type="domain" description="J" evidence="3">
    <location>
        <begin position="37"/>
        <end position="105"/>
    </location>
</feature>
<dbReference type="SMART" id="SM00271">
    <property type="entry name" value="DnaJ"/>
    <property type="match status" value="1"/>
</dbReference>
<dbReference type="Pfam" id="PF00226">
    <property type="entry name" value="DnaJ"/>
    <property type="match status" value="1"/>
</dbReference>
<dbReference type="Proteomes" id="UP000092321">
    <property type="component" value="Unassembled WGS sequence"/>
</dbReference>
<dbReference type="SUPFAM" id="SSF46565">
    <property type="entry name" value="Chaperone J-domain"/>
    <property type="match status" value="1"/>
</dbReference>
<feature type="region of interest" description="Disordered" evidence="1">
    <location>
        <begin position="108"/>
        <end position="139"/>
    </location>
</feature>
<comment type="caution">
    <text evidence="4">The sequence shown here is derived from an EMBL/GenBank/DDBJ whole genome shotgun (WGS) entry which is preliminary data.</text>
</comment>
<reference evidence="5" key="1">
    <citation type="journal article" date="2016" name="Proc. Natl. Acad. Sci. U.S.A.">
        <title>Comparative genomics of biotechnologically important yeasts.</title>
        <authorList>
            <person name="Riley R."/>
            <person name="Haridas S."/>
            <person name="Wolfe K.H."/>
            <person name="Lopes M.R."/>
            <person name="Hittinger C.T."/>
            <person name="Goeker M."/>
            <person name="Salamov A.A."/>
            <person name="Wisecaver J.H."/>
            <person name="Long T.M."/>
            <person name="Calvey C.H."/>
            <person name="Aerts A.L."/>
            <person name="Barry K.W."/>
            <person name="Choi C."/>
            <person name="Clum A."/>
            <person name="Coughlan A.Y."/>
            <person name="Deshpande S."/>
            <person name="Douglass A.P."/>
            <person name="Hanson S.J."/>
            <person name="Klenk H.-P."/>
            <person name="LaButti K.M."/>
            <person name="Lapidus A."/>
            <person name="Lindquist E.A."/>
            <person name="Lipzen A.M."/>
            <person name="Meier-Kolthoff J.P."/>
            <person name="Ohm R.A."/>
            <person name="Otillar R.P."/>
            <person name="Pangilinan J.L."/>
            <person name="Peng Y."/>
            <person name="Rokas A."/>
            <person name="Rosa C.A."/>
            <person name="Scheuner C."/>
            <person name="Sibirny A.A."/>
            <person name="Slot J.C."/>
            <person name="Stielow J.B."/>
            <person name="Sun H."/>
            <person name="Kurtzman C.P."/>
            <person name="Blackwell M."/>
            <person name="Grigoriev I.V."/>
            <person name="Jeffries T.W."/>
        </authorList>
    </citation>
    <scope>NUCLEOTIDE SEQUENCE [LARGE SCALE GENOMIC DNA]</scope>
    <source>
        <strain evidence="5">NRRL Y-1626</strain>
    </source>
</reference>
<dbReference type="InterPro" id="IPR051100">
    <property type="entry name" value="DnaJ_subfamily_B/C"/>
</dbReference>
<dbReference type="PROSITE" id="PS00636">
    <property type="entry name" value="DNAJ_1"/>
    <property type="match status" value="1"/>
</dbReference>
<dbReference type="AlphaFoldDB" id="A0A1B7TDM1"/>
<dbReference type="InterPro" id="IPR036869">
    <property type="entry name" value="J_dom_sf"/>
</dbReference>
<dbReference type="GO" id="GO:0030544">
    <property type="term" value="F:Hsp70 protein binding"/>
    <property type="evidence" value="ECO:0007669"/>
    <property type="project" value="TreeGrafter"/>
</dbReference>
<dbReference type="InterPro" id="IPR001623">
    <property type="entry name" value="DnaJ_domain"/>
</dbReference>
<dbReference type="OrthoDB" id="1507364at2759"/>
<organism evidence="4 5">
    <name type="scientific">Hanseniaspora valbyensis NRRL Y-1626</name>
    <dbReference type="NCBI Taxonomy" id="766949"/>
    <lineage>
        <taxon>Eukaryota</taxon>
        <taxon>Fungi</taxon>
        <taxon>Dikarya</taxon>
        <taxon>Ascomycota</taxon>
        <taxon>Saccharomycotina</taxon>
        <taxon>Saccharomycetes</taxon>
        <taxon>Saccharomycodales</taxon>
        <taxon>Saccharomycodaceae</taxon>
        <taxon>Hanseniaspora</taxon>
    </lineage>
</organism>
<evidence type="ECO:0000313" key="5">
    <source>
        <dbReference type="Proteomes" id="UP000092321"/>
    </source>
</evidence>
<evidence type="ECO:0000259" key="3">
    <source>
        <dbReference type="PROSITE" id="PS50076"/>
    </source>
</evidence>
<evidence type="ECO:0000313" key="4">
    <source>
        <dbReference type="EMBL" id="OBA26808.1"/>
    </source>
</evidence>
<name>A0A1B7TDM1_9ASCO</name>
<proteinExistence type="predicted"/>
<dbReference type="PRINTS" id="PR00625">
    <property type="entry name" value="JDOMAIN"/>
</dbReference>
<sequence length="245" mass="27738">MTNTSEESRPLFSKQQEIVVERIHSYTVSTYKHKSYDYYKILDLDHSERQNITPAILKKTYRKLAVNLHPDKNSHPKAPDCFKLINKVYEFLSDENNKKNYDIDGIDYTNKKNSGHDSNSSAFSSRRGAGSPFFNQHAGHNPFFQQQQMNPEDLFNMFAGFPQGGSGGGFSFGNGGGSFQTFHFDPFTGGFQAGGSRRARPRGPRSAQDQRTEEGAQEDRMVLLRALAPVLIVLLISILQRIFKF</sequence>
<keyword evidence="2" id="KW-0812">Transmembrane</keyword>
<keyword evidence="5" id="KW-1185">Reference proteome</keyword>
<feature type="transmembrane region" description="Helical" evidence="2">
    <location>
        <begin position="222"/>
        <end position="243"/>
    </location>
</feature>
<keyword evidence="2" id="KW-0472">Membrane</keyword>
<dbReference type="InterPro" id="IPR018253">
    <property type="entry name" value="DnaJ_domain_CS"/>
</dbReference>
<dbReference type="Gene3D" id="1.10.287.110">
    <property type="entry name" value="DnaJ domain"/>
    <property type="match status" value="1"/>
</dbReference>
<protein>
    <submittedName>
        <fullName evidence="4">DnaJ-domain-containing protein</fullName>
    </submittedName>
</protein>
<feature type="region of interest" description="Disordered" evidence="1">
    <location>
        <begin position="190"/>
        <end position="216"/>
    </location>
</feature>
<dbReference type="PANTHER" id="PTHR43908:SF3">
    <property type="entry name" value="AT29763P-RELATED"/>
    <property type="match status" value="1"/>
</dbReference>
<dbReference type="PROSITE" id="PS50076">
    <property type="entry name" value="DNAJ_2"/>
    <property type="match status" value="1"/>
</dbReference>
<evidence type="ECO:0000256" key="1">
    <source>
        <dbReference type="SAM" id="MobiDB-lite"/>
    </source>
</evidence>
<accession>A0A1B7TDM1</accession>
<dbReference type="GO" id="GO:0005789">
    <property type="term" value="C:endoplasmic reticulum membrane"/>
    <property type="evidence" value="ECO:0007669"/>
    <property type="project" value="TreeGrafter"/>
</dbReference>
<keyword evidence="2" id="KW-1133">Transmembrane helix</keyword>
<evidence type="ECO:0000256" key="2">
    <source>
        <dbReference type="SAM" id="Phobius"/>
    </source>
</evidence>
<feature type="compositionally biased region" description="Low complexity" evidence="1">
    <location>
        <begin position="118"/>
        <end position="131"/>
    </location>
</feature>
<dbReference type="GO" id="GO:0071218">
    <property type="term" value="P:cellular response to misfolded protein"/>
    <property type="evidence" value="ECO:0007669"/>
    <property type="project" value="TreeGrafter"/>
</dbReference>